<dbReference type="InterPro" id="IPR013780">
    <property type="entry name" value="Glyco_hydro_b"/>
</dbReference>
<dbReference type="PANTHER" id="PTHR11069:SF23">
    <property type="entry name" value="LYSOSOMAL ACID GLUCOSYLCERAMIDASE"/>
    <property type="match status" value="1"/>
</dbReference>
<evidence type="ECO:0000256" key="2">
    <source>
        <dbReference type="ARBA" id="ARBA00022729"/>
    </source>
</evidence>
<dbReference type="AlphaFoldDB" id="A0A8J8NS86"/>
<feature type="chain" id="PRO_5035224204" description="Glucosylceramidase" evidence="4">
    <location>
        <begin position="21"/>
        <end position="478"/>
    </location>
</feature>
<feature type="signal peptide" evidence="4">
    <location>
        <begin position="1"/>
        <end position="20"/>
    </location>
</feature>
<keyword evidence="3" id="KW-0378">Hydrolase</keyword>
<dbReference type="Pfam" id="PF17189">
    <property type="entry name" value="Glyco_hydro_30C"/>
    <property type="match status" value="1"/>
</dbReference>
<evidence type="ECO:0000313" key="7">
    <source>
        <dbReference type="EMBL" id="TNV79374.1"/>
    </source>
</evidence>
<dbReference type="OrthoDB" id="2160638at2759"/>
<dbReference type="PRINTS" id="PR00843">
    <property type="entry name" value="GLHYDRLASE30"/>
</dbReference>
<evidence type="ECO:0000259" key="6">
    <source>
        <dbReference type="Pfam" id="PF17189"/>
    </source>
</evidence>
<comment type="caution">
    <text evidence="7">The sequence shown here is derived from an EMBL/GenBank/DDBJ whole genome shotgun (WGS) entry which is preliminary data.</text>
</comment>
<evidence type="ECO:0000256" key="3">
    <source>
        <dbReference type="ARBA" id="ARBA00022801"/>
    </source>
</evidence>
<dbReference type="InterPro" id="IPR033453">
    <property type="entry name" value="Glyco_hydro_30_TIM-barrel"/>
</dbReference>
<protein>
    <recommendedName>
        <fullName evidence="9">Glucosylceramidase</fullName>
    </recommendedName>
</protein>
<feature type="domain" description="Glycosyl hydrolase family 30 beta sandwich" evidence="6">
    <location>
        <begin position="402"/>
        <end position="462"/>
    </location>
</feature>
<evidence type="ECO:0000256" key="4">
    <source>
        <dbReference type="SAM" id="SignalP"/>
    </source>
</evidence>
<dbReference type="InterPro" id="IPR001139">
    <property type="entry name" value="Glyco_hydro_30"/>
</dbReference>
<dbReference type="InterPro" id="IPR017853">
    <property type="entry name" value="GH"/>
</dbReference>
<sequence>MHNLLLPLLILGHVIYPASSSIQVLLTTGDKQHLLSPQPNLTWSTGQSGNILIDTTKTYQTIEGVGASFTDSAAYLMNKKLSTAQRTALLNDLFGKEGANLNMIRIPLSSSDMATADFTSDDMPQGKSDPLLEKFKLSKHHTDSIPILQQIKSIQPELSIMGTPWSAPGWMKTGNRGWWFRKGLIAGTLNDIWVEVYAKYLTKIIEAFASYGIVLDSITLQNEPAFTPWDYAGMNLTAVQEANLAISVGKALQDRSLDTKILVHDHNWDIAYRAIRVLENATAAQYIHGVAFHCYGGDVTAQSTVKSAYPDKEIYFTECSGTLSSGNFLSNLMWNVNNLVIGNIRNWGKTVMLWSLALDKKGNPNVGGCKNCRGVVTISNGKYTKNEEYYVLAHVARVARMGAYRVDSTEKYQSIRSVAFLNPDNQHGLILCNDANSAVQVSIQEGNMIFTYTMPSFSIASFYWTQASQLSENSHLIQ</sequence>
<dbReference type="SUPFAM" id="SSF51445">
    <property type="entry name" value="(Trans)glycosidases"/>
    <property type="match status" value="1"/>
</dbReference>
<organism evidence="7 8">
    <name type="scientific">Halteria grandinella</name>
    <dbReference type="NCBI Taxonomy" id="5974"/>
    <lineage>
        <taxon>Eukaryota</taxon>
        <taxon>Sar</taxon>
        <taxon>Alveolata</taxon>
        <taxon>Ciliophora</taxon>
        <taxon>Intramacronucleata</taxon>
        <taxon>Spirotrichea</taxon>
        <taxon>Stichotrichia</taxon>
        <taxon>Sporadotrichida</taxon>
        <taxon>Halteriidae</taxon>
        <taxon>Halteria</taxon>
    </lineage>
</organism>
<evidence type="ECO:0000313" key="8">
    <source>
        <dbReference type="Proteomes" id="UP000785679"/>
    </source>
</evidence>
<name>A0A8J8NS86_HALGN</name>
<dbReference type="GO" id="GO:0004348">
    <property type="term" value="F:glucosylceramidase activity"/>
    <property type="evidence" value="ECO:0007669"/>
    <property type="project" value="InterPro"/>
</dbReference>
<evidence type="ECO:0000256" key="1">
    <source>
        <dbReference type="ARBA" id="ARBA00005382"/>
    </source>
</evidence>
<gene>
    <name evidence="7" type="ORF">FGO68_gene8116</name>
</gene>
<dbReference type="Gene3D" id="2.60.40.1180">
    <property type="entry name" value="Golgi alpha-mannosidase II"/>
    <property type="match status" value="1"/>
</dbReference>
<comment type="similarity">
    <text evidence="1">Belongs to the glycosyl hydrolase 30 family.</text>
</comment>
<dbReference type="GO" id="GO:0016020">
    <property type="term" value="C:membrane"/>
    <property type="evidence" value="ECO:0007669"/>
    <property type="project" value="GOC"/>
</dbReference>
<dbReference type="Proteomes" id="UP000785679">
    <property type="component" value="Unassembled WGS sequence"/>
</dbReference>
<evidence type="ECO:0000259" key="5">
    <source>
        <dbReference type="Pfam" id="PF02055"/>
    </source>
</evidence>
<dbReference type="PANTHER" id="PTHR11069">
    <property type="entry name" value="GLUCOSYLCERAMIDASE"/>
    <property type="match status" value="1"/>
</dbReference>
<dbReference type="EMBL" id="RRYP01008991">
    <property type="protein sequence ID" value="TNV79374.1"/>
    <property type="molecule type" value="Genomic_DNA"/>
</dbReference>
<dbReference type="Pfam" id="PF02055">
    <property type="entry name" value="Glyco_hydro_30"/>
    <property type="match status" value="1"/>
</dbReference>
<reference evidence="7" key="1">
    <citation type="submission" date="2019-06" db="EMBL/GenBank/DDBJ databases">
        <authorList>
            <person name="Zheng W."/>
        </authorList>
    </citation>
    <scope>NUCLEOTIDE SEQUENCE</scope>
    <source>
        <strain evidence="7">QDHG01</strain>
    </source>
</reference>
<accession>A0A8J8NS86</accession>
<evidence type="ECO:0008006" key="9">
    <source>
        <dbReference type="Google" id="ProtNLM"/>
    </source>
</evidence>
<feature type="domain" description="Glycosyl hydrolase family 30 TIM-barrel" evidence="5">
    <location>
        <begin position="62"/>
        <end position="397"/>
    </location>
</feature>
<dbReference type="InterPro" id="IPR033452">
    <property type="entry name" value="GH30_C"/>
</dbReference>
<dbReference type="Gene3D" id="3.20.20.80">
    <property type="entry name" value="Glycosidases"/>
    <property type="match status" value="1"/>
</dbReference>
<dbReference type="GO" id="GO:0006680">
    <property type="term" value="P:glucosylceramide catabolic process"/>
    <property type="evidence" value="ECO:0007669"/>
    <property type="project" value="TreeGrafter"/>
</dbReference>
<keyword evidence="2 4" id="KW-0732">Signal</keyword>
<keyword evidence="8" id="KW-1185">Reference proteome</keyword>
<proteinExistence type="inferred from homology"/>